<evidence type="ECO:0000313" key="1">
    <source>
        <dbReference type="EMBL" id="KAG7561186.1"/>
    </source>
</evidence>
<organism evidence="1 2">
    <name type="scientific">Arabidopsis thaliana x Arabidopsis arenosa</name>
    <dbReference type="NCBI Taxonomy" id="1240361"/>
    <lineage>
        <taxon>Eukaryota</taxon>
        <taxon>Viridiplantae</taxon>
        <taxon>Streptophyta</taxon>
        <taxon>Embryophyta</taxon>
        <taxon>Tracheophyta</taxon>
        <taxon>Spermatophyta</taxon>
        <taxon>Magnoliopsida</taxon>
        <taxon>eudicotyledons</taxon>
        <taxon>Gunneridae</taxon>
        <taxon>Pentapetalae</taxon>
        <taxon>rosids</taxon>
        <taxon>malvids</taxon>
        <taxon>Brassicales</taxon>
        <taxon>Brassicaceae</taxon>
        <taxon>Camelineae</taxon>
        <taxon>Arabidopsis</taxon>
    </lineage>
</organism>
<comment type="caution">
    <text evidence="1">The sequence shown here is derived from an EMBL/GenBank/DDBJ whole genome shotgun (WGS) entry which is preliminary data.</text>
</comment>
<proteinExistence type="predicted"/>
<reference evidence="1 2" key="1">
    <citation type="submission" date="2020-12" db="EMBL/GenBank/DDBJ databases">
        <title>Concerted genomic and epigenomic changes stabilize Arabidopsis allopolyploids.</title>
        <authorList>
            <person name="Chen Z."/>
        </authorList>
    </citation>
    <scope>NUCLEOTIDE SEQUENCE [LARGE SCALE GENOMIC DNA]</scope>
    <source>
        <strain evidence="1">Allo738</strain>
        <tissue evidence="1">Leaf</tissue>
    </source>
</reference>
<dbReference type="AlphaFoldDB" id="A0A8T1ZP15"/>
<sequence length="54" mass="5903">LSASFRRNQETPRHSPYQPAAFLLPLKTFGTESVGELELTNGKENGAGAFGRPR</sequence>
<gene>
    <name evidence="1" type="ORF">ISN45_Aa05g026310</name>
</gene>
<dbReference type="Proteomes" id="UP000694240">
    <property type="component" value="Chromosome 10"/>
</dbReference>
<feature type="non-terminal residue" evidence="1">
    <location>
        <position position="54"/>
    </location>
</feature>
<accession>A0A8T1ZP15</accession>
<keyword evidence="2" id="KW-1185">Reference proteome</keyword>
<feature type="non-terminal residue" evidence="1">
    <location>
        <position position="1"/>
    </location>
</feature>
<name>A0A8T1ZP15_9BRAS</name>
<dbReference type="EMBL" id="JAEFBK010000010">
    <property type="protein sequence ID" value="KAG7561186.1"/>
    <property type="molecule type" value="Genomic_DNA"/>
</dbReference>
<protein>
    <submittedName>
        <fullName evidence="1">Uncharacterized protein</fullName>
    </submittedName>
</protein>
<evidence type="ECO:0000313" key="2">
    <source>
        <dbReference type="Proteomes" id="UP000694240"/>
    </source>
</evidence>